<reference evidence="5" key="4">
    <citation type="submission" date="2017-01" db="EMBL/GenBank/DDBJ databases">
        <authorList>
            <person name="Mah S.A."/>
            <person name="Swanson W.J."/>
            <person name="Moy G.W."/>
            <person name="Vacquier V.D."/>
        </authorList>
    </citation>
    <scope>NUCLEOTIDE SEQUENCE [LARGE SCALE GENOMIC DNA]</scope>
    <source>
        <strain evidence="5">129</strain>
    </source>
</reference>
<dbReference type="InterPro" id="IPR000614">
    <property type="entry name" value="FRMsr_CS"/>
</dbReference>
<dbReference type="EMBL" id="CP028775">
    <property type="protein sequence ID" value="AWU77115.1"/>
    <property type="molecule type" value="Genomic_DNA"/>
</dbReference>
<evidence type="ECO:0000313" key="6">
    <source>
        <dbReference type="EMBL" id="OUT24654.1"/>
    </source>
</evidence>
<dbReference type="PROSITE" id="PS01320">
    <property type="entry name" value="UPF0067"/>
    <property type="match status" value="1"/>
</dbReference>
<accession>A0A099P7I1</accession>
<dbReference type="Proteomes" id="UP000249293">
    <property type="component" value="Chromosome 3"/>
</dbReference>
<dbReference type="EMBL" id="NHMM01000001">
    <property type="protein sequence ID" value="OUT24654.1"/>
    <property type="molecule type" value="Genomic_DNA"/>
</dbReference>
<dbReference type="EMBL" id="MQVM01000004">
    <property type="protein sequence ID" value="ONH76333.1"/>
    <property type="molecule type" value="Genomic_DNA"/>
</dbReference>
<dbReference type="InterPro" id="IPR003018">
    <property type="entry name" value="GAF"/>
</dbReference>
<sequence>MSHHADYSNFDKSLSQKDALETLILSYEALALSQSNWVANLANCSSLLYHYYQDRGVNWAGFYVLDPENTEQLILGPFMGKVACQSIKIGTGVCGTAASELRTQLVADVEKFPGHIACDGMTKSEIVVPIIQRGKLVGVMDLDCLNLNGFDEVDQQYLENLAAKIAETCNF</sequence>
<dbReference type="GO" id="GO:0033745">
    <property type="term" value="F:L-methionine-(R)-S-oxide reductase activity"/>
    <property type="evidence" value="ECO:0007669"/>
    <property type="project" value="EnsemblFungi"/>
</dbReference>
<evidence type="ECO:0000313" key="9">
    <source>
        <dbReference type="Proteomes" id="UP000195871"/>
    </source>
</evidence>
<dbReference type="Gene3D" id="3.30.450.40">
    <property type="match status" value="1"/>
</dbReference>
<dbReference type="GO" id="GO:0034599">
    <property type="term" value="P:cellular response to oxidative stress"/>
    <property type="evidence" value="ECO:0007669"/>
    <property type="project" value="EnsemblFungi"/>
</dbReference>
<evidence type="ECO:0000313" key="7">
    <source>
        <dbReference type="Proteomes" id="UP000029867"/>
    </source>
</evidence>
<dbReference type="GO" id="GO:0005829">
    <property type="term" value="C:cytosol"/>
    <property type="evidence" value="ECO:0007669"/>
    <property type="project" value="TreeGrafter"/>
</dbReference>
<evidence type="ECO:0000259" key="2">
    <source>
        <dbReference type="Pfam" id="PF13185"/>
    </source>
</evidence>
<reference evidence="6 9" key="5">
    <citation type="submission" date="2017-05" db="EMBL/GenBank/DDBJ databases">
        <title>The Genome Sequence of Candida krusei Ckrusei653.</title>
        <authorList>
            <person name="Cuomo C."/>
            <person name="Forche A."/>
            <person name="Young S."/>
            <person name="Abouelleil A."/>
            <person name="Cao P."/>
            <person name="Chapman S."/>
            <person name="Cusick C."/>
            <person name="Shea T."/>
            <person name="Nusbaum C."/>
            <person name="Birren B."/>
        </authorList>
    </citation>
    <scope>NUCLEOTIDE SEQUENCE [LARGE SCALE GENOMIC DNA]</scope>
    <source>
        <strain evidence="6 9">Ckrusei653</strain>
    </source>
</reference>
<evidence type="ECO:0000313" key="10">
    <source>
        <dbReference type="Proteomes" id="UP000249293"/>
    </source>
</evidence>
<dbReference type="EMBL" id="JQFK01000003">
    <property type="protein sequence ID" value="KGK40222.1"/>
    <property type="molecule type" value="Genomic_DNA"/>
</dbReference>
<name>A0A099P7I1_PICKU</name>
<reference evidence="4" key="2">
    <citation type="submission" date="2014-08" db="EMBL/GenBank/DDBJ databases">
        <title>Exploiting Issatchenkia orientalis SD108 for Succinic Acid Production.</title>
        <authorList>
            <person name="Xiao H."/>
            <person name="Shao Z."/>
            <person name="Jiang Y."/>
            <person name="Dole S."/>
            <person name="Zhao H."/>
        </authorList>
    </citation>
    <scope>NUCLEOTIDE SEQUENCE [LARGE SCALE GENOMIC DNA]</scope>
    <source>
        <strain evidence="4">SD108</strain>
    </source>
</reference>
<dbReference type="PANTHER" id="PTHR21021">
    <property type="entry name" value="GAF/PUTATIVE CYTOSKELETAL PROTEIN"/>
    <property type="match status" value="1"/>
</dbReference>
<evidence type="ECO:0000313" key="3">
    <source>
        <dbReference type="EMBL" id="AWU77115.1"/>
    </source>
</evidence>
<dbReference type="eggNOG" id="ENOG502RXXR">
    <property type="taxonomic scope" value="Eukaryota"/>
</dbReference>
<dbReference type="STRING" id="4909.A0A099P7I1"/>
<organism evidence="4 7">
    <name type="scientific">Pichia kudriavzevii</name>
    <name type="common">Yeast</name>
    <name type="synonym">Issatchenkia orientalis</name>
    <dbReference type="NCBI Taxonomy" id="4909"/>
    <lineage>
        <taxon>Eukaryota</taxon>
        <taxon>Fungi</taxon>
        <taxon>Dikarya</taxon>
        <taxon>Ascomycota</taxon>
        <taxon>Saccharomycotina</taxon>
        <taxon>Pichiomycetes</taxon>
        <taxon>Pichiales</taxon>
        <taxon>Pichiaceae</taxon>
        <taxon>Pichia</taxon>
    </lineage>
</organism>
<dbReference type="OrthoDB" id="15735at2759"/>
<evidence type="ECO:0000256" key="1">
    <source>
        <dbReference type="ARBA" id="ARBA00038454"/>
    </source>
</evidence>
<dbReference type="AlphaFoldDB" id="A0A099P7I1"/>
<dbReference type="InterPro" id="IPR029016">
    <property type="entry name" value="GAF-like_dom_sf"/>
</dbReference>
<dbReference type="SUPFAM" id="SSF55781">
    <property type="entry name" value="GAF domain-like"/>
    <property type="match status" value="1"/>
</dbReference>
<comment type="similarity">
    <text evidence="1">Belongs to the free Met sulfoxide reductase family.</text>
</comment>
<evidence type="ECO:0000313" key="5">
    <source>
        <dbReference type="EMBL" id="ONH76333.1"/>
    </source>
</evidence>
<reference evidence="8" key="3">
    <citation type="journal article" date="2017" name="Genome Announc.">
        <title>Genome sequences of Cyberlindnera fabianii 65, Pichia kudriavzevii 129, and Saccharomyces cerevisiae 131 isolated from fermented masau fruits in Zimbabwe.</title>
        <authorList>
            <person name="van Rijswijck I.M.H."/>
            <person name="Derks M.F.L."/>
            <person name="Abee T."/>
            <person name="de Ridder D."/>
            <person name="Smid E.J."/>
        </authorList>
    </citation>
    <scope>NUCLEOTIDE SEQUENCE [LARGE SCALE GENOMIC DNA]</scope>
    <source>
        <strain evidence="8">129</strain>
    </source>
</reference>
<feature type="domain" description="GAF" evidence="2">
    <location>
        <begin position="60"/>
        <end position="166"/>
    </location>
</feature>
<dbReference type="Proteomes" id="UP000195871">
    <property type="component" value="Unassembled WGS sequence"/>
</dbReference>
<proteinExistence type="inferred from homology"/>
<dbReference type="InterPro" id="IPR051330">
    <property type="entry name" value="Phosphatase_reg/MetRdx"/>
</dbReference>
<dbReference type="HOGENOM" id="CLU_077738_1_1_1"/>
<reference evidence="3 10" key="6">
    <citation type="submission" date="2018-06" db="EMBL/GenBank/DDBJ databases">
        <title>Population genomics shows no distinction between pathogenic Candida krusei and environmental Pichia kudriavzevii: One species, four names.</title>
        <authorList>
            <person name="Douglass A.P."/>
            <person name="Offei B."/>
            <person name="Braun-Galleani S."/>
            <person name="Coughlan A.Y."/>
            <person name="Martos A."/>
            <person name="Ortiz-Merino R.A."/>
            <person name="Byrne K.P."/>
            <person name="Wolfe K.H."/>
        </authorList>
    </citation>
    <scope>NUCLEOTIDE SEQUENCE [LARGE SCALE GENOMIC DNA]</scope>
    <source>
        <strain evidence="3 10">CBS573</strain>
    </source>
</reference>
<dbReference type="PANTHER" id="PTHR21021:SF15">
    <property type="entry name" value="FREE METHIONINE-R-SULFOXIDE REDUCTASE"/>
    <property type="match status" value="1"/>
</dbReference>
<reference evidence="7" key="1">
    <citation type="journal article" date="2014" name="Microb. Cell Fact.">
        <title>Exploiting Issatchenkia orientalis SD108 for succinic acid production.</title>
        <authorList>
            <person name="Xiao H."/>
            <person name="Shao Z."/>
            <person name="Jiang Y."/>
            <person name="Dole S."/>
            <person name="Zhao H."/>
        </authorList>
    </citation>
    <scope>NUCLEOTIDE SEQUENCE [LARGE SCALE GENOMIC DNA]</scope>
    <source>
        <strain evidence="7">SD108</strain>
    </source>
</reference>
<dbReference type="Pfam" id="PF13185">
    <property type="entry name" value="GAF_2"/>
    <property type="match status" value="1"/>
</dbReference>
<evidence type="ECO:0000313" key="8">
    <source>
        <dbReference type="Proteomes" id="UP000189274"/>
    </source>
</evidence>
<gene>
    <name evidence="5" type="ORF">BOH78_1166</name>
    <name evidence="3" type="ORF">C5L36_0C10210</name>
    <name evidence="6" type="ORF">CAS74_001043</name>
    <name evidence="4" type="ORF">JL09_g677</name>
</gene>
<dbReference type="FunFam" id="3.30.450.40:FF:000008">
    <property type="entry name" value="GAF domain-containing proteins"/>
    <property type="match status" value="1"/>
</dbReference>
<keyword evidence="10" id="KW-1185">Reference proteome</keyword>
<evidence type="ECO:0000313" key="4">
    <source>
        <dbReference type="EMBL" id="KGK40222.1"/>
    </source>
</evidence>
<protein>
    <submittedName>
        <fullName evidence="5">Free methionine-R-sulfoxide reductase</fullName>
    </submittedName>
</protein>
<dbReference type="VEuPathDB" id="FungiDB:C5L36_0C10210"/>
<dbReference type="Proteomes" id="UP000029867">
    <property type="component" value="Unassembled WGS sequence"/>
</dbReference>
<dbReference type="Proteomes" id="UP000189274">
    <property type="component" value="Unassembled WGS sequence"/>
</dbReference>